<dbReference type="PANTHER" id="PTHR40277:SF1">
    <property type="entry name" value="BLL5419 PROTEIN"/>
    <property type="match status" value="1"/>
</dbReference>
<reference evidence="7 8" key="1">
    <citation type="submission" date="2020-05" db="EMBL/GenBank/DDBJ databases">
        <title>Mucilaginibacter mali sp. nov.</title>
        <authorList>
            <person name="Kim H.S."/>
            <person name="Lee K.C."/>
            <person name="Suh M.K."/>
            <person name="Kim J.-S."/>
            <person name="Han K.-I."/>
            <person name="Eom M.K."/>
            <person name="Shin Y.K."/>
            <person name="Lee J.-S."/>
        </authorList>
    </citation>
    <scope>NUCLEOTIDE SEQUENCE [LARGE SCALE GENOMIC DNA]</scope>
    <source>
        <strain evidence="7 8">G2-14</strain>
    </source>
</reference>
<feature type="transmembrane region" description="Helical" evidence="6">
    <location>
        <begin position="234"/>
        <end position="256"/>
    </location>
</feature>
<keyword evidence="4 6" id="KW-1133">Transmembrane helix</keyword>
<evidence type="ECO:0000256" key="6">
    <source>
        <dbReference type="SAM" id="Phobius"/>
    </source>
</evidence>
<sequence length="322" mass="36233">MSENSEIEEIVDEGTEHKTWKGKLWGVVKVILIIAVTGGLLYYVFSKVPFVKIKDRLVHADRGWLAAAILAYCGSMLFSSWRLLSFFKSIGLRLDWRFNLRLYFLGLCYNVLLPGGIGGDGYKIYLLHKRYNLPTKKVFWAILFDRLSGFWAIGAIVVGLIILIPSFPYHLAIPLTIVSIGSVIYYAVARKFFKDYTHNFFQAHGKAIGVQSMQLLTIVCLLMAQGFNGKFAPYLLSFLFSSLAAVIPFSLGGGGIRDALFLTLARQFNLTEDMAVYLSFGFYLISIIVALLGVYYVLVPKRLEEGLKSADKPKLENHPIEE</sequence>
<dbReference type="EMBL" id="CP054139">
    <property type="protein sequence ID" value="QKJ31267.1"/>
    <property type="molecule type" value="Genomic_DNA"/>
</dbReference>
<dbReference type="RefSeq" id="WP_173415932.1">
    <property type="nucleotide sequence ID" value="NZ_CP054139.1"/>
</dbReference>
<evidence type="ECO:0000256" key="1">
    <source>
        <dbReference type="ARBA" id="ARBA00004651"/>
    </source>
</evidence>
<evidence type="ECO:0000256" key="4">
    <source>
        <dbReference type="ARBA" id="ARBA00022989"/>
    </source>
</evidence>
<feature type="transmembrane region" description="Helical" evidence="6">
    <location>
        <begin position="171"/>
        <end position="188"/>
    </location>
</feature>
<gene>
    <name evidence="7" type="ORF">HQ865_16380</name>
</gene>
<feature type="transmembrane region" description="Helical" evidence="6">
    <location>
        <begin position="65"/>
        <end position="86"/>
    </location>
</feature>
<accession>A0A7D4Q4T5</accession>
<name>A0A7D4Q4T5_9SPHI</name>
<keyword evidence="3 6" id="KW-0812">Transmembrane</keyword>
<feature type="transmembrane region" description="Helical" evidence="6">
    <location>
        <begin position="138"/>
        <end position="164"/>
    </location>
</feature>
<proteinExistence type="predicted"/>
<evidence type="ECO:0000256" key="3">
    <source>
        <dbReference type="ARBA" id="ARBA00022692"/>
    </source>
</evidence>
<organism evidence="7 8">
    <name type="scientific">Mucilaginibacter mali</name>
    <dbReference type="NCBI Taxonomy" id="2740462"/>
    <lineage>
        <taxon>Bacteria</taxon>
        <taxon>Pseudomonadati</taxon>
        <taxon>Bacteroidota</taxon>
        <taxon>Sphingobacteriia</taxon>
        <taxon>Sphingobacteriales</taxon>
        <taxon>Sphingobacteriaceae</taxon>
        <taxon>Mucilaginibacter</taxon>
    </lineage>
</organism>
<dbReference type="Proteomes" id="UP000505355">
    <property type="component" value="Chromosome"/>
</dbReference>
<evidence type="ECO:0000256" key="2">
    <source>
        <dbReference type="ARBA" id="ARBA00022475"/>
    </source>
</evidence>
<dbReference type="InterPro" id="IPR022791">
    <property type="entry name" value="L-PG_synthase/AglD"/>
</dbReference>
<dbReference type="PANTHER" id="PTHR40277">
    <property type="entry name" value="BLL5419 PROTEIN"/>
    <property type="match status" value="1"/>
</dbReference>
<evidence type="ECO:0000256" key="5">
    <source>
        <dbReference type="ARBA" id="ARBA00023136"/>
    </source>
</evidence>
<dbReference type="GO" id="GO:0005886">
    <property type="term" value="C:plasma membrane"/>
    <property type="evidence" value="ECO:0007669"/>
    <property type="project" value="UniProtKB-SubCell"/>
</dbReference>
<protein>
    <submittedName>
        <fullName evidence="7">Flippase-like domain-containing protein</fullName>
    </submittedName>
</protein>
<evidence type="ECO:0000313" key="8">
    <source>
        <dbReference type="Proteomes" id="UP000505355"/>
    </source>
</evidence>
<dbReference type="Pfam" id="PF03706">
    <property type="entry name" value="LPG_synthase_TM"/>
    <property type="match status" value="1"/>
</dbReference>
<feature type="transmembrane region" description="Helical" evidence="6">
    <location>
        <begin position="24"/>
        <end position="45"/>
    </location>
</feature>
<feature type="transmembrane region" description="Helical" evidence="6">
    <location>
        <begin position="98"/>
        <end position="118"/>
    </location>
</feature>
<feature type="transmembrane region" description="Helical" evidence="6">
    <location>
        <begin position="276"/>
        <end position="298"/>
    </location>
</feature>
<comment type="subcellular location">
    <subcellularLocation>
        <location evidence="1">Cell membrane</location>
        <topology evidence="1">Multi-pass membrane protein</topology>
    </subcellularLocation>
</comment>
<dbReference type="AlphaFoldDB" id="A0A7D4Q4T5"/>
<evidence type="ECO:0000313" key="7">
    <source>
        <dbReference type="EMBL" id="QKJ31267.1"/>
    </source>
</evidence>
<keyword evidence="5 6" id="KW-0472">Membrane</keyword>
<keyword evidence="8" id="KW-1185">Reference proteome</keyword>
<dbReference type="KEGG" id="mmab:HQ865_16380"/>
<keyword evidence="2" id="KW-1003">Cell membrane</keyword>